<organism evidence="1 2">
    <name type="scientific">Sphaerisporangium rhizosphaerae</name>
    <dbReference type="NCBI Taxonomy" id="2269375"/>
    <lineage>
        <taxon>Bacteria</taxon>
        <taxon>Bacillati</taxon>
        <taxon>Actinomycetota</taxon>
        <taxon>Actinomycetes</taxon>
        <taxon>Streptosporangiales</taxon>
        <taxon>Streptosporangiaceae</taxon>
        <taxon>Sphaerisporangium</taxon>
    </lineage>
</organism>
<evidence type="ECO:0000313" key="1">
    <source>
        <dbReference type="EMBL" id="MFC7380902.1"/>
    </source>
</evidence>
<comment type="caution">
    <text evidence="1">The sequence shown here is derived from an EMBL/GenBank/DDBJ whole genome shotgun (WGS) entry which is preliminary data.</text>
</comment>
<keyword evidence="2" id="KW-1185">Reference proteome</keyword>
<evidence type="ECO:0000313" key="2">
    <source>
        <dbReference type="Proteomes" id="UP001596496"/>
    </source>
</evidence>
<proteinExistence type="predicted"/>
<protein>
    <recommendedName>
        <fullName evidence="3">Secreted protein</fullName>
    </recommendedName>
</protein>
<dbReference type="EMBL" id="JBHTCG010000001">
    <property type="protein sequence ID" value="MFC7380902.1"/>
    <property type="molecule type" value="Genomic_DNA"/>
</dbReference>
<accession>A0ABW2NXA6</accession>
<sequence length="206" mass="22606">MSMDFSPILPSLTGGLLTLGGVWITQHFTGKRDKRQLAQQRLLSTLQARREAYVSFMRACDLMARHERQIIWFLDRKTGGRKASEPEQKILDQSNDLVADVVTALAAVQVHGSELVKPAARALHAAHTAFEPIFGDAYTGGAFTGEGWNGDKAKAALETVDEATKSYLFACRQDLDVDLIDHDELAVQAWIRSEIGGSAAPKQIGR</sequence>
<dbReference type="Proteomes" id="UP001596496">
    <property type="component" value="Unassembled WGS sequence"/>
</dbReference>
<reference evidence="2" key="1">
    <citation type="journal article" date="2019" name="Int. J. Syst. Evol. Microbiol.">
        <title>The Global Catalogue of Microorganisms (GCM) 10K type strain sequencing project: providing services to taxonomists for standard genome sequencing and annotation.</title>
        <authorList>
            <consortium name="The Broad Institute Genomics Platform"/>
            <consortium name="The Broad Institute Genome Sequencing Center for Infectious Disease"/>
            <person name="Wu L."/>
            <person name="Ma J."/>
        </authorList>
    </citation>
    <scope>NUCLEOTIDE SEQUENCE [LARGE SCALE GENOMIC DNA]</scope>
    <source>
        <strain evidence="2">CECT 7649</strain>
    </source>
</reference>
<name>A0ABW2NXA6_9ACTN</name>
<evidence type="ECO:0008006" key="3">
    <source>
        <dbReference type="Google" id="ProtNLM"/>
    </source>
</evidence>
<gene>
    <name evidence="1" type="ORF">ACFQSB_01710</name>
</gene>